<accession>A0A9W9LRG1</accession>
<evidence type="ECO:0000313" key="3">
    <source>
        <dbReference type="Proteomes" id="UP001146351"/>
    </source>
</evidence>
<proteinExistence type="predicted"/>
<feature type="region of interest" description="Disordered" evidence="1">
    <location>
        <begin position="71"/>
        <end position="93"/>
    </location>
</feature>
<organism evidence="2 3">
    <name type="scientific">Penicillium capsulatum</name>
    <dbReference type="NCBI Taxonomy" id="69766"/>
    <lineage>
        <taxon>Eukaryota</taxon>
        <taxon>Fungi</taxon>
        <taxon>Dikarya</taxon>
        <taxon>Ascomycota</taxon>
        <taxon>Pezizomycotina</taxon>
        <taxon>Eurotiomycetes</taxon>
        <taxon>Eurotiomycetidae</taxon>
        <taxon>Eurotiales</taxon>
        <taxon>Aspergillaceae</taxon>
        <taxon>Penicillium</taxon>
    </lineage>
</organism>
<sequence>MTRSRRGNRDQPPSKRRRTEATSQSSLLSGNHSVRPDITGLKSTAASDRSDEVQVHNGILSMSTMDILRGQEYNPTNKTYTSPSAPAPPGESATQAQYARAIFARMAFELLELPTEMLEQLLGYLQAEIGRRSQQ</sequence>
<comment type="caution">
    <text evidence="2">The sequence shown here is derived from an EMBL/GenBank/DDBJ whole genome shotgun (WGS) entry which is preliminary data.</text>
</comment>
<dbReference type="AlphaFoldDB" id="A0A9W9LRG1"/>
<reference evidence="2" key="1">
    <citation type="submission" date="2022-11" db="EMBL/GenBank/DDBJ databases">
        <authorList>
            <person name="Petersen C."/>
        </authorList>
    </citation>
    <scope>NUCLEOTIDE SEQUENCE</scope>
    <source>
        <strain evidence="2">IBT 21917</strain>
    </source>
</reference>
<feature type="compositionally biased region" description="Polar residues" evidence="1">
    <location>
        <begin position="21"/>
        <end position="32"/>
    </location>
</feature>
<protein>
    <submittedName>
        <fullName evidence="2">Uncharacterized protein</fullName>
    </submittedName>
</protein>
<dbReference type="Proteomes" id="UP001146351">
    <property type="component" value="Unassembled WGS sequence"/>
</dbReference>
<reference evidence="2" key="2">
    <citation type="journal article" date="2023" name="IMA Fungus">
        <title>Comparative genomic study of the Penicillium genus elucidates a diverse pangenome and 15 lateral gene transfer events.</title>
        <authorList>
            <person name="Petersen C."/>
            <person name="Sorensen T."/>
            <person name="Nielsen M.R."/>
            <person name="Sondergaard T.E."/>
            <person name="Sorensen J.L."/>
            <person name="Fitzpatrick D.A."/>
            <person name="Frisvad J.C."/>
            <person name="Nielsen K.L."/>
        </authorList>
    </citation>
    <scope>NUCLEOTIDE SEQUENCE</scope>
    <source>
        <strain evidence="2">IBT 21917</strain>
    </source>
</reference>
<evidence type="ECO:0000256" key="1">
    <source>
        <dbReference type="SAM" id="MobiDB-lite"/>
    </source>
</evidence>
<gene>
    <name evidence="2" type="ORF">N7492_004726</name>
</gene>
<dbReference type="EMBL" id="JAPQKO010000003">
    <property type="protein sequence ID" value="KAJ5172133.1"/>
    <property type="molecule type" value="Genomic_DNA"/>
</dbReference>
<evidence type="ECO:0000313" key="2">
    <source>
        <dbReference type="EMBL" id="KAJ5172133.1"/>
    </source>
</evidence>
<feature type="region of interest" description="Disordered" evidence="1">
    <location>
        <begin position="1"/>
        <end position="53"/>
    </location>
</feature>
<keyword evidence="3" id="KW-1185">Reference proteome</keyword>
<name>A0A9W9LRG1_9EURO</name>